<evidence type="ECO:0000313" key="3">
    <source>
        <dbReference type="Proteomes" id="UP000239532"/>
    </source>
</evidence>
<dbReference type="RefSeq" id="WP_105981829.1">
    <property type="nucleotide sequence ID" value="NZ_MQUC01000003.1"/>
</dbReference>
<keyword evidence="1" id="KW-0472">Membrane</keyword>
<dbReference type="OrthoDB" id="981524at2"/>
<reference evidence="2 3" key="1">
    <citation type="submission" date="2016-11" db="EMBL/GenBank/DDBJ databases">
        <title>Trade-off between light-utilization and light-protection in marine flavobacteria.</title>
        <authorList>
            <person name="Kumagai Y."/>
        </authorList>
    </citation>
    <scope>NUCLEOTIDE SEQUENCE [LARGE SCALE GENOMIC DNA]</scope>
    <source>
        <strain evidence="2 3">JCM 17109</strain>
    </source>
</reference>
<proteinExistence type="predicted"/>
<keyword evidence="1" id="KW-0812">Transmembrane</keyword>
<protein>
    <submittedName>
        <fullName evidence="2">Uncharacterized protein</fullName>
    </submittedName>
</protein>
<sequence>MKKKNTHNDLGFKVPQGYFKANIDRLCDNVKPAQEREDSQFSVPSGYFDGLEDRIMNAVRSDQDADAVNANGFEVPKGYFDGLEDRVMNTVAQSERSANDKELPFTTPDNYFEQLEKRVLEATVDKPVVKLERDYPSWVIPMIAVAAIFVAALAIDGFWPQNALTIQDLENEEIALYLAETDFISDRDAINILYSDTDILDTANFETSISNDELLNYLADEVDMNQMLEE</sequence>
<organism evidence="2 3">
    <name type="scientific">Nonlabens agnitus</name>
    <dbReference type="NCBI Taxonomy" id="870484"/>
    <lineage>
        <taxon>Bacteria</taxon>
        <taxon>Pseudomonadati</taxon>
        <taxon>Bacteroidota</taxon>
        <taxon>Flavobacteriia</taxon>
        <taxon>Flavobacteriales</taxon>
        <taxon>Flavobacteriaceae</taxon>
        <taxon>Nonlabens</taxon>
    </lineage>
</organism>
<evidence type="ECO:0000313" key="2">
    <source>
        <dbReference type="EMBL" id="PRP65967.1"/>
    </source>
</evidence>
<dbReference type="AlphaFoldDB" id="A0A2S9WR50"/>
<name>A0A2S9WR50_9FLAO</name>
<keyword evidence="3" id="KW-1185">Reference proteome</keyword>
<gene>
    <name evidence="2" type="ORF">BST86_02125</name>
</gene>
<evidence type="ECO:0000256" key="1">
    <source>
        <dbReference type="SAM" id="Phobius"/>
    </source>
</evidence>
<keyword evidence="1" id="KW-1133">Transmembrane helix</keyword>
<accession>A0A2S9WR50</accession>
<dbReference type="Proteomes" id="UP000239532">
    <property type="component" value="Unassembled WGS sequence"/>
</dbReference>
<comment type="caution">
    <text evidence="2">The sequence shown here is derived from an EMBL/GenBank/DDBJ whole genome shotgun (WGS) entry which is preliminary data.</text>
</comment>
<dbReference type="EMBL" id="MQUC01000003">
    <property type="protein sequence ID" value="PRP65967.1"/>
    <property type="molecule type" value="Genomic_DNA"/>
</dbReference>
<feature type="transmembrane region" description="Helical" evidence="1">
    <location>
        <begin position="138"/>
        <end position="159"/>
    </location>
</feature>